<dbReference type="GO" id="GO:0005886">
    <property type="term" value="C:plasma membrane"/>
    <property type="evidence" value="ECO:0007669"/>
    <property type="project" value="UniProtKB-SubCell"/>
</dbReference>
<evidence type="ECO:0000256" key="2">
    <source>
        <dbReference type="ARBA" id="ARBA00022475"/>
    </source>
</evidence>
<feature type="transmembrane region" description="Helical" evidence="6">
    <location>
        <begin position="60"/>
        <end position="82"/>
    </location>
</feature>
<dbReference type="PANTHER" id="PTHR33452">
    <property type="entry name" value="OXIDOREDUCTASE CATD-RELATED"/>
    <property type="match status" value="1"/>
</dbReference>
<keyword evidence="3 6" id="KW-0812">Transmembrane</keyword>
<gene>
    <name evidence="7" type="ORF">ISE1_2936</name>
    <name evidence="8" type="ORF">ISE2_2915</name>
</gene>
<sequence length="152" mass="15768">MKKNVAVEPVAADMGRLLLRLVVGGFLLPHGLGKLFGWFGGPGLAGFGAELQHVGLPSAAPLPLLLAAAQTLAGFCVAIGFLTRPAAVLAALFLATTVLLNLGNGWFWMARGIEYPLMWTLAALAVALLGAGKVSLDAIVASRRGRLRDAVL</sequence>
<dbReference type="InterPro" id="IPR051907">
    <property type="entry name" value="DoxX-like_oxidoreductase"/>
</dbReference>
<evidence type="ECO:0000256" key="1">
    <source>
        <dbReference type="ARBA" id="ARBA00004651"/>
    </source>
</evidence>
<feature type="transmembrane region" description="Helical" evidence="6">
    <location>
        <begin position="89"/>
        <end position="109"/>
    </location>
</feature>
<evidence type="ECO:0000256" key="5">
    <source>
        <dbReference type="ARBA" id="ARBA00023136"/>
    </source>
</evidence>
<keyword evidence="2" id="KW-1003">Cell membrane</keyword>
<organism evidence="7">
    <name type="scientific">plant metagenome</name>
    <dbReference type="NCBI Taxonomy" id="1297885"/>
    <lineage>
        <taxon>unclassified sequences</taxon>
        <taxon>metagenomes</taxon>
        <taxon>organismal metagenomes</taxon>
    </lineage>
</organism>
<keyword evidence="4 6" id="KW-1133">Transmembrane helix</keyword>
<comment type="subcellular location">
    <subcellularLocation>
        <location evidence="1">Cell membrane</location>
        <topology evidence="1">Multi-pass membrane protein</topology>
    </subcellularLocation>
</comment>
<evidence type="ECO:0000256" key="6">
    <source>
        <dbReference type="SAM" id="Phobius"/>
    </source>
</evidence>
<dbReference type="AlphaFoldDB" id="A0A484U0X1"/>
<accession>A0A484U0X1</accession>
<feature type="transmembrane region" description="Helical" evidence="6">
    <location>
        <begin position="21"/>
        <end position="40"/>
    </location>
</feature>
<evidence type="ECO:0000313" key="7">
    <source>
        <dbReference type="EMBL" id="VFR80497.1"/>
    </source>
</evidence>
<evidence type="ECO:0000313" key="8">
    <source>
        <dbReference type="EMBL" id="VFR95865.1"/>
    </source>
</evidence>
<proteinExistence type="predicted"/>
<keyword evidence="5 6" id="KW-0472">Membrane</keyword>
<evidence type="ECO:0000256" key="4">
    <source>
        <dbReference type="ARBA" id="ARBA00022989"/>
    </source>
</evidence>
<dbReference type="Pfam" id="PF07681">
    <property type="entry name" value="DoxX"/>
    <property type="match status" value="1"/>
</dbReference>
<dbReference type="EMBL" id="CAADIN010000038">
    <property type="protein sequence ID" value="VFR95865.1"/>
    <property type="molecule type" value="Genomic_DNA"/>
</dbReference>
<name>A0A484U0X1_9ZZZZ</name>
<dbReference type="InterPro" id="IPR032808">
    <property type="entry name" value="DoxX"/>
</dbReference>
<protein>
    <recommendedName>
        <fullName evidence="9">DoxX family protein</fullName>
    </recommendedName>
</protein>
<dbReference type="PANTHER" id="PTHR33452:SF1">
    <property type="entry name" value="INNER MEMBRANE PROTEIN YPHA-RELATED"/>
    <property type="match status" value="1"/>
</dbReference>
<evidence type="ECO:0000256" key="3">
    <source>
        <dbReference type="ARBA" id="ARBA00022692"/>
    </source>
</evidence>
<evidence type="ECO:0008006" key="9">
    <source>
        <dbReference type="Google" id="ProtNLM"/>
    </source>
</evidence>
<feature type="transmembrane region" description="Helical" evidence="6">
    <location>
        <begin position="115"/>
        <end position="136"/>
    </location>
</feature>
<reference evidence="7" key="1">
    <citation type="submission" date="2019-03" db="EMBL/GenBank/DDBJ databases">
        <authorList>
            <person name="Danneels B."/>
        </authorList>
    </citation>
    <scope>NUCLEOTIDE SEQUENCE</scope>
</reference>
<dbReference type="EMBL" id="CAADIM010000017">
    <property type="protein sequence ID" value="VFR80497.1"/>
    <property type="molecule type" value="Genomic_DNA"/>
</dbReference>